<organism evidence="2 3">
    <name type="scientific">Roseibaca calidilacus</name>
    <dbReference type="NCBI Taxonomy" id="1666912"/>
    <lineage>
        <taxon>Bacteria</taxon>
        <taxon>Pseudomonadati</taxon>
        <taxon>Pseudomonadota</taxon>
        <taxon>Alphaproteobacteria</taxon>
        <taxon>Rhodobacterales</taxon>
        <taxon>Paracoccaceae</taxon>
        <taxon>Roseinatronobacter</taxon>
    </lineage>
</organism>
<proteinExistence type="predicted"/>
<dbReference type="GO" id="GO:0006355">
    <property type="term" value="P:regulation of DNA-templated transcription"/>
    <property type="evidence" value="ECO:0007669"/>
    <property type="project" value="InterPro"/>
</dbReference>
<gene>
    <name evidence="1" type="ORF">Ga0058931_1769</name>
    <name evidence="2" type="ORF">HLUCCA05_04525</name>
</gene>
<dbReference type="EMBL" id="FBYC01000004">
    <property type="protein sequence ID" value="CUX81448.1"/>
    <property type="molecule type" value="Genomic_DNA"/>
</dbReference>
<name>A0A0N8K8Z9_9RHOB</name>
<comment type="caution">
    <text evidence="2">The sequence shown here is derived from an EMBL/GenBank/DDBJ whole genome shotgun (WGS) entry which is preliminary data.</text>
</comment>
<dbReference type="InterPro" id="IPR020518">
    <property type="entry name" value="Tscrpt_reg_PrtN"/>
</dbReference>
<evidence type="ECO:0000313" key="2">
    <source>
        <dbReference type="EMBL" id="KPP95945.1"/>
    </source>
</evidence>
<evidence type="ECO:0000313" key="3">
    <source>
        <dbReference type="Proteomes" id="UP000050413"/>
    </source>
</evidence>
<dbReference type="RefSeq" id="WP_072246005.1">
    <property type="nucleotide sequence ID" value="NZ_FBYC01000004.1"/>
</dbReference>
<dbReference type="OrthoDB" id="982642at2"/>
<evidence type="ECO:0000313" key="4">
    <source>
        <dbReference type="Proteomes" id="UP000182045"/>
    </source>
</evidence>
<accession>A0A0N8K8Z9</accession>
<dbReference type="Pfam" id="PF11112">
    <property type="entry name" value="PyocinActivator"/>
    <property type="match status" value="1"/>
</dbReference>
<evidence type="ECO:0000313" key="1">
    <source>
        <dbReference type="EMBL" id="CUX81448.1"/>
    </source>
</evidence>
<sequence>MKTLYLLLARYDGKPFIPIDNVLEDFFCGMSKKVFLHKIDSGEIRLPMCRLHPGQKAIKGVSVQDLADYLDACSAAARKELQKKRTIRPDYSHVEPDHLPDGPF</sequence>
<keyword evidence="4" id="KW-1185">Reference proteome</keyword>
<dbReference type="EMBL" id="LJSG01000002">
    <property type="protein sequence ID" value="KPP95945.1"/>
    <property type="molecule type" value="Genomic_DNA"/>
</dbReference>
<reference evidence="1 4" key="2">
    <citation type="submission" date="2016-01" db="EMBL/GenBank/DDBJ databases">
        <authorList>
            <person name="Varghese N."/>
        </authorList>
    </citation>
    <scope>NUCLEOTIDE SEQUENCE [LARGE SCALE GENOMIC DNA]</scope>
    <source>
        <strain evidence="1 4">HL-91</strain>
    </source>
</reference>
<protein>
    <submittedName>
        <fullName evidence="2">Pyocin activator protein PrtN</fullName>
    </submittedName>
</protein>
<reference evidence="2 3" key="1">
    <citation type="submission" date="2015-09" db="EMBL/GenBank/DDBJ databases">
        <title>Identification and resolution of microdiversity through metagenomic sequencing of parallel consortia.</title>
        <authorList>
            <person name="Nelson W.C."/>
            <person name="Romine M.F."/>
            <person name="Lindemann S.R."/>
        </authorList>
    </citation>
    <scope>NUCLEOTIDE SEQUENCE [LARGE SCALE GENOMIC DNA]</scope>
    <source>
        <strain evidence="2">HL-91</strain>
    </source>
</reference>
<dbReference type="Proteomes" id="UP000182045">
    <property type="component" value="Unassembled WGS sequence"/>
</dbReference>
<dbReference type="Proteomes" id="UP000050413">
    <property type="component" value="Unassembled WGS sequence"/>
</dbReference>
<dbReference type="AlphaFoldDB" id="A0A0N8K8Z9"/>